<dbReference type="Gramene" id="KRH66248">
    <property type="protein sequence ID" value="KRH66248"/>
    <property type="gene ID" value="GLYMA_03G093500"/>
</dbReference>
<evidence type="ECO:0000313" key="2">
    <source>
        <dbReference type="EnsemblPlants" id="KRH66248"/>
    </source>
</evidence>
<proteinExistence type="predicted"/>
<dbReference type="OMA" id="TITFMEE"/>
<name>A0A0R0KNM0_SOYBN</name>
<reference evidence="2" key="2">
    <citation type="submission" date="2018-02" db="UniProtKB">
        <authorList>
            <consortium name="EnsemblPlants"/>
        </authorList>
    </citation>
    <scope>IDENTIFICATION</scope>
    <source>
        <strain evidence="2">Williams 82</strain>
    </source>
</reference>
<evidence type="ECO:0000313" key="3">
    <source>
        <dbReference type="Proteomes" id="UP000008827"/>
    </source>
</evidence>
<gene>
    <name evidence="1" type="ORF">GLYMA_03G093500</name>
</gene>
<dbReference type="EMBL" id="CM000836">
    <property type="protein sequence ID" value="KRH66248.1"/>
    <property type="molecule type" value="Genomic_DNA"/>
</dbReference>
<dbReference type="InParanoid" id="A0A0R0KNM0"/>
<evidence type="ECO:0000313" key="1">
    <source>
        <dbReference type="EMBL" id="KRH66248.1"/>
    </source>
</evidence>
<accession>A0A0R0KNM0</accession>
<dbReference type="AlphaFoldDB" id="A0A0R0KNM0"/>
<dbReference type="EnsemblPlants" id="KRH66248">
    <property type="protein sequence ID" value="KRH66248"/>
    <property type="gene ID" value="GLYMA_03G093500"/>
</dbReference>
<dbReference type="Proteomes" id="UP000008827">
    <property type="component" value="Chromosome 3"/>
</dbReference>
<keyword evidence="3" id="KW-1185">Reference proteome</keyword>
<protein>
    <submittedName>
        <fullName evidence="1 2">Uncharacterized protein</fullName>
    </submittedName>
</protein>
<sequence length="96" mass="10801">MFTDVDFIGVDPEQDDPMVIIVGIANWDVRKVLIDRESSTDILFWSTFQRLDVSHMLVKPYLEPLIGFIGGQVHTHGVVDLATTFGRGELSRTLLV</sequence>
<reference evidence="1 2" key="1">
    <citation type="journal article" date="2010" name="Nature">
        <title>Genome sequence of the palaeopolyploid soybean.</title>
        <authorList>
            <person name="Schmutz J."/>
            <person name="Cannon S.B."/>
            <person name="Schlueter J."/>
            <person name="Ma J."/>
            <person name="Mitros T."/>
            <person name="Nelson W."/>
            <person name="Hyten D.L."/>
            <person name="Song Q."/>
            <person name="Thelen J.J."/>
            <person name="Cheng J."/>
            <person name="Xu D."/>
            <person name="Hellsten U."/>
            <person name="May G.D."/>
            <person name="Yu Y."/>
            <person name="Sakurai T."/>
            <person name="Umezawa T."/>
            <person name="Bhattacharyya M.K."/>
            <person name="Sandhu D."/>
            <person name="Valliyodan B."/>
            <person name="Lindquist E."/>
            <person name="Peto M."/>
            <person name="Grant D."/>
            <person name="Shu S."/>
            <person name="Goodstein D."/>
            <person name="Barry K."/>
            <person name="Futrell-Griggs M."/>
            <person name="Abernathy B."/>
            <person name="Du J."/>
            <person name="Tian Z."/>
            <person name="Zhu L."/>
            <person name="Gill N."/>
            <person name="Joshi T."/>
            <person name="Libault M."/>
            <person name="Sethuraman A."/>
            <person name="Zhang X.-C."/>
            <person name="Shinozaki K."/>
            <person name="Nguyen H.T."/>
            <person name="Wing R.A."/>
            <person name="Cregan P."/>
            <person name="Specht J."/>
            <person name="Grimwood J."/>
            <person name="Rokhsar D."/>
            <person name="Stacey G."/>
            <person name="Shoemaker R.C."/>
            <person name="Jackson S.A."/>
        </authorList>
    </citation>
    <scope>NUCLEOTIDE SEQUENCE</scope>
    <source>
        <strain evidence="2">cv. Williams 82</strain>
        <tissue evidence="1">Callus</tissue>
    </source>
</reference>
<organism evidence="1">
    <name type="scientific">Glycine max</name>
    <name type="common">Soybean</name>
    <name type="synonym">Glycine hispida</name>
    <dbReference type="NCBI Taxonomy" id="3847"/>
    <lineage>
        <taxon>Eukaryota</taxon>
        <taxon>Viridiplantae</taxon>
        <taxon>Streptophyta</taxon>
        <taxon>Embryophyta</taxon>
        <taxon>Tracheophyta</taxon>
        <taxon>Spermatophyta</taxon>
        <taxon>Magnoliopsida</taxon>
        <taxon>eudicotyledons</taxon>
        <taxon>Gunneridae</taxon>
        <taxon>Pentapetalae</taxon>
        <taxon>rosids</taxon>
        <taxon>fabids</taxon>
        <taxon>Fabales</taxon>
        <taxon>Fabaceae</taxon>
        <taxon>Papilionoideae</taxon>
        <taxon>50 kb inversion clade</taxon>
        <taxon>NPAAA clade</taxon>
        <taxon>indigoferoid/millettioid clade</taxon>
        <taxon>Phaseoleae</taxon>
        <taxon>Glycine</taxon>
        <taxon>Glycine subgen. Soja</taxon>
    </lineage>
</organism>
<reference evidence="1" key="3">
    <citation type="submission" date="2018-07" db="EMBL/GenBank/DDBJ databases">
        <title>WGS assembly of Glycine max.</title>
        <authorList>
            <person name="Schmutz J."/>
            <person name="Cannon S."/>
            <person name="Schlueter J."/>
            <person name="Ma J."/>
            <person name="Mitros T."/>
            <person name="Nelson W."/>
            <person name="Hyten D."/>
            <person name="Song Q."/>
            <person name="Thelen J."/>
            <person name="Cheng J."/>
            <person name="Xu D."/>
            <person name="Hellsten U."/>
            <person name="May G."/>
            <person name="Yu Y."/>
            <person name="Sakurai T."/>
            <person name="Umezawa T."/>
            <person name="Bhattacharyya M."/>
            <person name="Sandhu D."/>
            <person name="Valliyodan B."/>
            <person name="Lindquist E."/>
            <person name="Peto M."/>
            <person name="Grant D."/>
            <person name="Shu S."/>
            <person name="Goodstein D."/>
            <person name="Barry K."/>
            <person name="Futrell-Griggs M."/>
            <person name="Abernathy B."/>
            <person name="Du J."/>
            <person name="Tian Z."/>
            <person name="Zhu L."/>
            <person name="Gill N."/>
            <person name="Joshi T."/>
            <person name="Libault M."/>
            <person name="Sethuraman A."/>
            <person name="Zhang X."/>
            <person name="Shinozaki K."/>
            <person name="Nguyen H."/>
            <person name="Wing R."/>
            <person name="Cregan P."/>
            <person name="Specht J."/>
            <person name="Grimwood J."/>
            <person name="Rokhsar D."/>
            <person name="Stacey G."/>
            <person name="Shoemaker R."/>
            <person name="Jackson S."/>
        </authorList>
    </citation>
    <scope>NUCLEOTIDE SEQUENCE</scope>
    <source>
        <tissue evidence="1">Callus</tissue>
    </source>
</reference>
<dbReference type="PANTHER" id="PTHR33240">
    <property type="entry name" value="OS08G0508500 PROTEIN"/>
    <property type="match status" value="1"/>
</dbReference>
<dbReference type="PANTHER" id="PTHR33240:SF15">
    <property type="entry name" value="GAG-PRO-LIKE PROTEIN"/>
    <property type="match status" value="1"/>
</dbReference>